<evidence type="ECO:0000313" key="4">
    <source>
        <dbReference type="EMBL" id="MPL67740.1"/>
    </source>
</evidence>
<name>A0A644TLE7_9ZZZZ</name>
<keyword evidence="2" id="KW-0813">Transport</keyword>
<dbReference type="GO" id="GO:0015768">
    <property type="term" value="P:maltose transport"/>
    <property type="evidence" value="ECO:0007669"/>
    <property type="project" value="TreeGrafter"/>
</dbReference>
<evidence type="ECO:0008006" key="5">
    <source>
        <dbReference type="Google" id="ProtNLM"/>
    </source>
</evidence>
<dbReference type="GO" id="GO:1901982">
    <property type="term" value="F:maltose binding"/>
    <property type="evidence" value="ECO:0007669"/>
    <property type="project" value="TreeGrafter"/>
</dbReference>
<dbReference type="PANTHER" id="PTHR30061:SF50">
    <property type="entry name" value="MALTOSE_MALTODEXTRIN-BINDING PERIPLASMIC PROTEIN"/>
    <property type="match status" value="1"/>
</dbReference>
<proteinExistence type="inferred from homology"/>
<reference evidence="4" key="1">
    <citation type="submission" date="2019-08" db="EMBL/GenBank/DDBJ databases">
        <authorList>
            <person name="Kucharzyk K."/>
            <person name="Murdoch R.W."/>
            <person name="Higgins S."/>
            <person name="Loffler F."/>
        </authorList>
    </citation>
    <scope>NUCLEOTIDE SEQUENCE</scope>
</reference>
<gene>
    <name evidence="4" type="ORF">SDC9_13438</name>
</gene>
<dbReference type="GO" id="GO:0042956">
    <property type="term" value="P:maltodextrin transmembrane transport"/>
    <property type="evidence" value="ECO:0007669"/>
    <property type="project" value="TreeGrafter"/>
</dbReference>
<dbReference type="Pfam" id="PF13416">
    <property type="entry name" value="SBP_bac_8"/>
    <property type="match status" value="1"/>
</dbReference>
<dbReference type="EMBL" id="VSSQ01000038">
    <property type="protein sequence ID" value="MPL67740.1"/>
    <property type="molecule type" value="Genomic_DNA"/>
</dbReference>
<dbReference type="InterPro" id="IPR006059">
    <property type="entry name" value="SBP"/>
</dbReference>
<protein>
    <recommendedName>
        <fullName evidence="5">Extracellular solute-binding protein</fullName>
    </recommendedName>
</protein>
<evidence type="ECO:0000256" key="3">
    <source>
        <dbReference type="ARBA" id="ARBA00022729"/>
    </source>
</evidence>
<keyword evidence="3" id="KW-0732">Signal</keyword>
<dbReference type="AlphaFoldDB" id="A0A644TLE7"/>
<dbReference type="GO" id="GO:0055052">
    <property type="term" value="C:ATP-binding cassette (ABC) transporter complex, substrate-binding subunit-containing"/>
    <property type="evidence" value="ECO:0007669"/>
    <property type="project" value="TreeGrafter"/>
</dbReference>
<dbReference type="PANTHER" id="PTHR30061">
    <property type="entry name" value="MALTOSE-BINDING PERIPLASMIC PROTEIN"/>
    <property type="match status" value="1"/>
</dbReference>
<comment type="similarity">
    <text evidence="1">Belongs to the bacterial solute-binding protein 1 family.</text>
</comment>
<dbReference type="Gene3D" id="3.40.190.10">
    <property type="entry name" value="Periplasmic binding protein-like II"/>
    <property type="match status" value="1"/>
</dbReference>
<evidence type="ECO:0000256" key="1">
    <source>
        <dbReference type="ARBA" id="ARBA00008520"/>
    </source>
</evidence>
<organism evidence="4">
    <name type="scientific">bioreactor metagenome</name>
    <dbReference type="NCBI Taxonomy" id="1076179"/>
    <lineage>
        <taxon>unclassified sequences</taxon>
        <taxon>metagenomes</taxon>
        <taxon>ecological metagenomes</taxon>
    </lineage>
</organism>
<dbReference type="SUPFAM" id="SSF53850">
    <property type="entry name" value="Periplasmic binding protein-like II"/>
    <property type="match status" value="1"/>
</dbReference>
<accession>A0A644TLE7</accession>
<sequence length="504" mass="56167">MDRRTPGPFRFGAVFLVIAMALAGISSLSAFELNLNGTFRSLPDEVTLRGLCYLVPTDLGYEQGLALSELLPPLIDAWKLECLHGKTTRLWQDETLAERLKGFFLIPSEKGTWDFYADGTRHKDLRSLSIHGDRAEEGELEVWLSWEGVPELKTELERWSMLSGAKIRAVDVPDTRAKYLTTLRGGGRPPDLVMIQSDNLADFLSAQALQPLDRIETGELSAKGKEAFRIDERLWALPFYFDSQLVFYNTRLVPEAPRDDWTLDDLERIADSVAAKGRTPLSWNLYSAYWLLSFASGFGKASISDPDGGVRPDDPGTKRALAWMLDMIKSGRIAALERDAMMARFASGEIGMILSGSYSIPEFERIGLPFAVAPYPRVVSTGRPVAPLLDFKGFAMSRSSRSPVSAQRLLEHLSGIGAQQRFAAALSKIPANEKAWEAARGSNRYHRQLSRSAEIGLVIPPGPGYATYKNIMWKMLRFIFSGVMEPDKALAEARRLIDANLRMK</sequence>
<evidence type="ECO:0000256" key="2">
    <source>
        <dbReference type="ARBA" id="ARBA00022448"/>
    </source>
</evidence>
<comment type="caution">
    <text evidence="4">The sequence shown here is derived from an EMBL/GenBank/DDBJ whole genome shotgun (WGS) entry which is preliminary data.</text>
</comment>